<reference evidence="3" key="1">
    <citation type="journal article" date="2020" name="Mol. Plant Microbe">
        <title>Rhizobial microsymbionts of the narrowly endemic Oxytropis species growing in Kamchatka are characterized by significant genetic diversity and possess a set of genes that are associated with T3SS and T6SS secretion systems and can affect the development of symbiosis.</title>
        <authorList>
            <person name="Safronova V."/>
            <person name="Guro P."/>
            <person name="Sazanova A."/>
            <person name="Kuznetsova I."/>
            <person name="Belimov A."/>
            <person name="Yakubov V."/>
            <person name="Chirak E."/>
            <person name="Afonin A."/>
            <person name="Gogolev Y."/>
            <person name="Andronov E."/>
            <person name="Tikhonovich I."/>
        </authorList>
    </citation>
    <scope>NUCLEOTIDE SEQUENCE [LARGE SCALE GENOMIC DNA]</scope>
    <source>
        <strain evidence="3">583</strain>
    </source>
</reference>
<dbReference type="CDD" id="cd10447">
    <property type="entry name" value="GIY-YIG_unchar_2"/>
    <property type="match status" value="1"/>
</dbReference>
<protein>
    <submittedName>
        <fullName evidence="2">GIY-YIG nuclease family protein</fullName>
    </submittedName>
</protein>
<proteinExistence type="predicted"/>
<dbReference type="PROSITE" id="PS50164">
    <property type="entry name" value="GIY_YIG"/>
    <property type="match status" value="1"/>
</dbReference>
<gene>
    <name evidence="2" type="ORF">HB778_08700</name>
</gene>
<dbReference type="RefSeq" id="WP_183463063.1">
    <property type="nucleotide sequence ID" value="NZ_CP050296.1"/>
</dbReference>
<dbReference type="InterPro" id="IPR025579">
    <property type="entry name" value="DUF4357"/>
</dbReference>
<accession>A0A7G6SQA2</accession>
<sequence length="323" mass="35141">MTTVGRTVRMFLVDGTPSGIVTAEIMNWTGHALLAPRSEIGRIRKRPESQKTGIYFLLGEVATSSEKRSVYIGESDDVGRRIEQHASSKEEDFFERFCIFTSKDANLTKAHARYLERRLNSISSDSGRATLLNSNTPPAGNLPESDIADMEFFISQIEIVLPVLGYDFLKGRPTNIRSKPSLEDFLVDGSGAKPNGDNTAGDVTQLRLVDPKTGVDATAVLSGGEYLVFRDSSARAKAMDSLAKHLSSYNALRNSLIGDGSLVPHPTRGDILIFSRDVAFRSPSAASAVILGRSDNGRLSWKVVGTGENLAQYQSRKIAEAAQ</sequence>
<dbReference type="AlphaFoldDB" id="A0A7G6SQA2"/>
<dbReference type="Proteomes" id="UP000515465">
    <property type="component" value="Chromosome"/>
</dbReference>
<evidence type="ECO:0000313" key="2">
    <source>
        <dbReference type="EMBL" id="QND56684.1"/>
    </source>
</evidence>
<feature type="domain" description="GIY-YIG" evidence="1">
    <location>
        <begin position="50"/>
        <end position="134"/>
    </location>
</feature>
<dbReference type="EMBL" id="CP050296">
    <property type="protein sequence ID" value="QND56684.1"/>
    <property type="molecule type" value="Genomic_DNA"/>
</dbReference>
<evidence type="ECO:0000313" key="3">
    <source>
        <dbReference type="Proteomes" id="UP000515465"/>
    </source>
</evidence>
<name>A0A7G6SQA2_9HYPH</name>
<dbReference type="Pfam" id="PF14267">
    <property type="entry name" value="DUF4357"/>
    <property type="match status" value="1"/>
</dbReference>
<organism evidence="2 3">
    <name type="scientific">Mesorhizobium huakuii</name>
    <dbReference type="NCBI Taxonomy" id="28104"/>
    <lineage>
        <taxon>Bacteria</taxon>
        <taxon>Pseudomonadati</taxon>
        <taxon>Pseudomonadota</taxon>
        <taxon>Alphaproteobacteria</taxon>
        <taxon>Hyphomicrobiales</taxon>
        <taxon>Phyllobacteriaceae</taxon>
        <taxon>Mesorhizobium</taxon>
    </lineage>
</organism>
<evidence type="ECO:0000259" key="1">
    <source>
        <dbReference type="PROSITE" id="PS50164"/>
    </source>
</evidence>
<dbReference type="InterPro" id="IPR000305">
    <property type="entry name" value="GIY-YIG_endonuc"/>
</dbReference>